<dbReference type="Gene3D" id="2.60.120.620">
    <property type="entry name" value="q2cbj1_9rhob like domain"/>
    <property type="match status" value="1"/>
</dbReference>
<keyword evidence="5" id="KW-0408">Iron</keyword>
<keyword evidence="3" id="KW-0223">Dioxygenase</keyword>
<dbReference type="AlphaFoldDB" id="A0AAD5SCS9"/>
<keyword evidence="8" id="KW-1185">Reference proteome</keyword>
<evidence type="ECO:0000313" key="8">
    <source>
        <dbReference type="Proteomes" id="UP001212841"/>
    </source>
</evidence>
<comment type="caution">
    <text evidence="7">The sequence shown here is derived from an EMBL/GenBank/DDBJ whole genome shotgun (WGS) entry which is preliminary data.</text>
</comment>
<evidence type="ECO:0000256" key="2">
    <source>
        <dbReference type="ARBA" id="ARBA00022723"/>
    </source>
</evidence>
<dbReference type="Pfam" id="PF13640">
    <property type="entry name" value="2OG-FeII_Oxy_3"/>
    <property type="match status" value="1"/>
</dbReference>
<keyword evidence="4" id="KW-0560">Oxidoreductase</keyword>
<dbReference type="SMART" id="SM00702">
    <property type="entry name" value="P4Hc"/>
    <property type="match status" value="1"/>
</dbReference>
<keyword evidence="2" id="KW-0479">Metal-binding</keyword>
<evidence type="ECO:0000313" key="7">
    <source>
        <dbReference type="EMBL" id="KAJ3051324.1"/>
    </source>
</evidence>
<proteinExistence type="predicted"/>
<dbReference type="GO" id="GO:0016705">
    <property type="term" value="F:oxidoreductase activity, acting on paired donors, with incorporation or reduction of molecular oxygen"/>
    <property type="evidence" value="ECO:0007669"/>
    <property type="project" value="InterPro"/>
</dbReference>
<dbReference type="InterPro" id="IPR006620">
    <property type="entry name" value="Pro_4_hyd_alph"/>
</dbReference>
<dbReference type="InterPro" id="IPR044862">
    <property type="entry name" value="Pro_4_hyd_alph_FE2OG_OXY"/>
</dbReference>
<sequence length="479" mass="53750">MAELLNASSPASFGQASETIVDESVRKAFALAPEHFALTKDIVGKALLESIGNVLMPESEEVTAQLYKLNVYGPGGHFAAHVDTPRSKLMFGSLVVCLPSPFTGGELVVRGSNRDEVVLDWAPKANEKIQCVAFYSDCEHEIRPITSGHRITLTYNLLEPPSKNDTRTLAFLKALVGEKAPPNVAEIEAKFLGRDPTVNIIEKDVGSTTQMASIQSFKSAFEDALSNSAFMPEGGLIGFPCTQTYVEEVGDDTPLSITSLKGIDLLIYTTLRGLKLPTTLHRIVSKDDADRTNSLEDLSHRMWNYNRSPFYITIPVLTSRYQYHTNDKGKHDRGDKAEVVEYLEVLIAKDDVETQMMVRKELDEPYQYEEGGISSIFVEHLKEYKGRGNSYWEGRKEDESRKRKREEEEEKIKDALKKRFVVEPVYWLKPFDKSTLEEYLSVIKYGNEASQGYLYATACLLIRIPAFGTEGRGDSLMEQ</sequence>
<dbReference type="PANTHER" id="PTHR33099">
    <property type="entry name" value="FE2OG DIOXYGENASE DOMAIN-CONTAINING PROTEIN"/>
    <property type="match status" value="1"/>
</dbReference>
<dbReference type="GO" id="GO:0051213">
    <property type="term" value="F:dioxygenase activity"/>
    <property type="evidence" value="ECO:0007669"/>
    <property type="project" value="UniProtKB-KW"/>
</dbReference>
<comment type="cofactor">
    <cofactor evidence="1">
        <name>L-ascorbate</name>
        <dbReference type="ChEBI" id="CHEBI:38290"/>
    </cofactor>
</comment>
<dbReference type="InterPro" id="IPR005123">
    <property type="entry name" value="Oxoglu/Fe-dep_dioxygenase_dom"/>
</dbReference>
<dbReference type="GO" id="GO:0005506">
    <property type="term" value="F:iron ion binding"/>
    <property type="evidence" value="ECO:0007669"/>
    <property type="project" value="InterPro"/>
</dbReference>
<organism evidence="7 8">
    <name type="scientific">Rhizophlyctis rosea</name>
    <dbReference type="NCBI Taxonomy" id="64517"/>
    <lineage>
        <taxon>Eukaryota</taxon>
        <taxon>Fungi</taxon>
        <taxon>Fungi incertae sedis</taxon>
        <taxon>Chytridiomycota</taxon>
        <taxon>Chytridiomycota incertae sedis</taxon>
        <taxon>Chytridiomycetes</taxon>
        <taxon>Rhizophlyctidales</taxon>
        <taxon>Rhizophlyctidaceae</taxon>
        <taxon>Rhizophlyctis</taxon>
    </lineage>
</organism>
<evidence type="ECO:0000256" key="3">
    <source>
        <dbReference type="ARBA" id="ARBA00022964"/>
    </source>
</evidence>
<gene>
    <name evidence="7" type="ORF">HK097_007682</name>
</gene>
<dbReference type="PANTHER" id="PTHR33099:SF14">
    <property type="entry name" value="PROLYL 4-HYDROXYLASE ALPHA SUBUNIT FE(2+) 2OG DIOXYGENASE DOMAIN-CONTAINING PROTEIN"/>
    <property type="match status" value="1"/>
</dbReference>
<dbReference type="EMBL" id="JADGJD010000408">
    <property type="protein sequence ID" value="KAJ3051324.1"/>
    <property type="molecule type" value="Genomic_DNA"/>
</dbReference>
<dbReference type="PROSITE" id="PS51471">
    <property type="entry name" value="FE2OG_OXY"/>
    <property type="match status" value="1"/>
</dbReference>
<evidence type="ECO:0000256" key="4">
    <source>
        <dbReference type="ARBA" id="ARBA00023002"/>
    </source>
</evidence>
<reference evidence="7" key="1">
    <citation type="submission" date="2020-05" db="EMBL/GenBank/DDBJ databases">
        <title>Phylogenomic resolution of chytrid fungi.</title>
        <authorList>
            <person name="Stajich J.E."/>
            <person name="Amses K."/>
            <person name="Simmons R."/>
            <person name="Seto K."/>
            <person name="Myers J."/>
            <person name="Bonds A."/>
            <person name="Quandt C.A."/>
            <person name="Barry K."/>
            <person name="Liu P."/>
            <person name="Grigoriev I."/>
            <person name="Longcore J.E."/>
            <person name="James T.Y."/>
        </authorList>
    </citation>
    <scope>NUCLEOTIDE SEQUENCE</scope>
    <source>
        <strain evidence="7">JEL0318</strain>
    </source>
</reference>
<dbReference type="Proteomes" id="UP001212841">
    <property type="component" value="Unassembled WGS sequence"/>
</dbReference>
<name>A0AAD5SCS9_9FUNG</name>
<feature type="domain" description="Fe2OG dioxygenase" evidence="6">
    <location>
        <begin position="63"/>
        <end position="159"/>
    </location>
</feature>
<evidence type="ECO:0000256" key="1">
    <source>
        <dbReference type="ARBA" id="ARBA00001961"/>
    </source>
</evidence>
<evidence type="ECO:0000256" key="5">
    <source>
        <dbReference type="ARBA" id="ARBA00023004"/>
    </source>
</evidence>
<accession>A0AAD5SCS9</accession>
<protein>
    <recommendedName>
        <fullName evidence="6">Fe2OG dioxygenase domain-containing protein</fullName>
    </recommendedName>
</protein>
<dbReference type="GO" id="GO:0031418">
    <property type="term" value="F:L-ascorbic acid binding"/>
    <property type="evidence" value="ECO:0007669"/>
    <property type="project" value="InterPro"/>
</dbReference>
<evidence type="ECO:0000259" key="6">
    <source>
        <dbReference type="PROSITE" id="PS51471"/>
    </source>
</evidence>